<feature type="transmembrane region" description="Helical" evidence="6">
    <location>
        <begin position="389"/>
        <end position="412"/>
    </location>
</feature>
<evidence type="ECO:0000313" key="8">
    <source>
        <dbReference type="Proteomes" id="UP000235672"/>
    </source>
</evidence>
<comment type="subcellular location">
    <subcellularLocation>
        <location evidence="1">Membrane</location>
        <topology evidence="1">Multi-pass membrane protein</topology>
    </subcellularLocation>
</comment>
<reference evidence="7 8" key="1">
    <citation type="submission" date="2016-05" db="EMBL/GenBank/DDBJ databases">
        <title>A degradative enzymes factory behind the ericoid mycorrhizal symbiosis.</title>
        <authorList>
            <consortium name="DOE Joint Genome Institute"/>
            <person name="Martino E."/>
            <person name="Morin E."/>
            <person name="Grelet G."/>
            <person name="Kuo A."/>
            <person name="Kohler A."/>
            <person name="Daghino S."/>
            <person name="Barry K."/>
            <person name="Choi C."/>
            <person name="Cichocki N."/>
            <person name="Clum A."/>
            <person name="Copeland A."/>
            <person name="Hainaut M."/>
            <person name="Haridas S."/>
            <person name="Labutti K."/>
            <person name="Lindquist E."/>
            <person name="Lipzen A."/>
            <person name="Khouja H.-R."/>
            <person name="Murat C."/>
            <person name="Ohm R."/>
            <person name="Olson A."/>
            <person name="Spatafora J."/>
            <person name="Veneault-Fourrey C."/>
            <person name="Henrissat B."/>
            <person name="Grigoriev I."/>
            <person name="Martin F."/>
            <person name="Perotto S."/>
        </authorList>
    </citation>
    <scope>NUCLEOTIDE SEQUENCE [LARGE SCALE GENOMIC DNA]</scope>
    <source>
        <strain evidence="7 8">UAMH 7357</strain>
    </source>
</reference>
<feature type="region of interest" description="Disordered" evidence="5">
    <location>
        <begin position="82"/>
        <end position="111"/>
    </location>
</feature>
<name>A0A2J6QNR3_9HELO</name>
<evidence type="ECO:0000256" key="1">
    <source>
        <dbReference type="ARBA" id="ARBA00004141"/>
    </source>
</evidence>
<dbReference type="STRING" id="1745343.A0A2J6QNR3"/>
<dbReference type="GO" id="GO:0015179">
    <property type="term" value="F:L-amino acid transmembrane transporter activity"/>
    <property type="evidence" value="ECO:0007669"/>
    <property type="project" value="TreeGrafter"/>
</dbReference>
<proteinExistence type="predicted"/>
<dbReference type="Proteomes" id="UP000235672">
    <property type="component" value="Unassembled WGS sequence"/>
</dbReference>
<dbReference type="EMBL" id="KZ613465">
    <property type="protein sequence ID" value="PMD27905.1"/>
    <property type="molecule type" value="Genomic_DNA"/>
</dbReference>
<keyword evidence="2 6" id="KW-0812">Transmembrane</keyword>
<feature type="compositionally biased region" description="Polar residues" evidence="5">
    <location>
        <begin position="46"/>
        <end position="57"/>
    </location>
</feature>
<feature type="transmembrane region" description="Helical" evidence="6">
    <location>
        <begin position="587"/>
        <end position="607"/>
    </location>
</feature>
<dbReference type="Gene3D" id="1.20.1740.10">
    <property type="entry name" value="Amino acid/polyamine transporter I"/>
    <property type="match status" value="1"/>
</dbReference>
<evidence type="ECO:0000256" key="5">
    <source>
        <dbReference type="SAM" id="MobiDB-lite"/>
    </source>
</evidence>
<evidence type="ECO:0000256" key="6">
    <source>
        <dbReference type="SAM" id="Phobius"/>
    </source>
</evidence>
<keyword evidence="3 6" id="KW-1133">Transmembrane helix</keyword>
<dbReference type="GO" id="GO:0016020">
    <property type="term" value="C:membrane"/>
    <property type="evidence" value="ECO:0007669"/>
    <property type="project" value="UniProtKB-SubCell"/>
</dbReference>
<feature type="transmembrane region" description="Helical" evidence="6">
    <location>
        <begin position="251"/>
        <end position="269"/>
    </location>
</feature>
<evidence type="ECO:0000256" key="2">
    <source>
        <dbReference type="ARBA" id="ARBA00022692"/>
    </source>
</evidence>
<feature type="transmembrane region" description="Helical" evidence="6">
    <location>
        <begin position="494"/>
        <end position="511"/>
    </location>
</feature>
<dbReference type="Pfam" id="PF13520">
    <property type="entry name" value="AA_permease_2"/>
    <property type="match status" value="1"/>
</dbReference>
<dbReference type="InterPro" id="IPR002293">
    <property type="entry name" value="AA/rel_permease1"/>
</dbReference>
<protein>
    <recommendedName>
        <fullName evidence="9">Amino acid transporter</fullName>
    </recommendedName>
</protein>
<feature type="compositionally biased region" description="Basic and acidic residues" evidence="5">
    <location>
        <begin position="659"/>
        <end position="670"/>
    </location>
</feature>
<keyword evidence="8" id="KW-1185">Reference proteome</keyword>
<evidence type="ECO:0000256" key="3">
    <source>
        <dbReference type="ARBA" id="ARBA00022989"/>
    </source>
</evidence>
<feature type="transmembrane region" description="Helical" evidence="6">
    <location>
        <begin position="281"/>
        <end position="305"/>
    </location>
</feature>
<dbReference type="InterPro" id="IPR050598">
    <property type="entry name" value="AminoAcid_Transporter"/>
</dbReference>
<dbReference type="PANTHER" id="PTHR11785">
    <property type="entry name" value="AMINO ACID TRANSPORTER"/>
    <property type="match status" value="1"/>
</dbReference>
<evidence type="ECO:0000313" key="7">
    <source>
        <dbReference type="EMBL" id="PMD27905.1"/>
    </source>
</evidence>
<accession>A0A2J6QNR3</accession>
<feature type="transmembrane region" description="Helical" evidence="6">
    <location>
        <begin position="211"/>
        <end position="231"/>
    </location>
</feature>
<sequence>MTGFSQSRSFIGGAISTASSPLRNNFIELNCRSPVTPRRPRPPTSASDGTEWSNGLTINTDRAREYGSYTSSTCLATPRTFSIASPSNKNQNSLYPSKSPPEDDTSSSTTLVDSSHTFLPLTPQFIHSTSNGKLGTFSAINIILGKTVRVGIYSIPSSIFNSVGSVGASLLLWIIGSLICFCGLAVYLDLGTAIPRSGGERIYLERIFRKPRMLATCMFMSYVVLLGFSTPNCIVLGEYVMYALEIDVNRWNVRTVAVGVITLLCFIHAKYQKLGLRIINVLGVGKMLILVIVILSGIAGALMGVGSSSSPLTRRRLGGGIGGPLDDFLMPDANLSTAQQNFSSLFSGSSTQPYDYATALLKILYCFRGYSTANQVLSEVRNPIPTLRLAAPIALSLVTLGYILANIAYFLVVSKDDFRSSGVVIAGHFFRNIFGEVIGENVLPLFIIISAFGNIAATSFAQARVNQELGRDGLLPFSRLFSGKNEWDSPTPGLFLHWLISVLVIVVPPPGEIYNFLVDIGGYPVSVISVSISLGLLYLQASPTENWQSPFRAKKVYTIVFAASNCLLLVLPWIKPKQEKGDGRFPYYAYPATALGILGSGVVYWCWWAKLKLLLFSSERQGWMNRAGHKRVLSDEAYPMMRFELYDSEDGETQVEEGDERRGLLHKDGKDEDEDEGMRQRAPYRQVWGTASAEPNRGANSPKTGEVLFKHNRPAKKDPALIYNDCLTVNVKA</sequence>
<feature type="compositionally biased region" description="Polar residues" evidence="5">
    <location>
        <begin position="82"/>
        <end position="95"/>
    </location>
</feature>
<evidence type="ECO:0000256" key="4">
    <source>
        <dbReference type="ARBA" id="ARBA00023136"/>
    </source>
</evidence>
<feature type="compositionally biased region" description="Acidic residues" evidence="5">
    <location>
        <begin position="649"/>
        <end position="658"/>
    </location>
</feature>
<feature type="transmembrane region" description="Helical" evidence="6">
    <location>
        <begin position="170"/>
        <end position="190"/>
    </location>
</feature>
<feature type="transmembrane region" description="Helical" evidence="6">
    <location>
        <begin position="523"/>
        <end position="544"/>
    </location>
</feature>
<evidence type="ECO:0008006" key="9">
    <source>
        <dbReference type="Google" id="ProtNLM"/>
    </source>
</evidence>
<organism evidence="7 8">
    <name type="scientific">Hyaloscypha hepaticicola</name>
    <dbReference type="NCBI Taxonomy" id="2082293"/>
    <lineage>
        <taxon>Eukaryota</taxon>
        <taxon>Fungi</taxon>
        <taxon>Dikarya</taxon>
        <taxon>Ascomycota</taxon>
        <taxon>Pezizomycotina</taxon>
        <taxon>Leotiomycetes</taxon>
        <taxon>Helotiales</taxon>
        <taxon>Hyaloscyphaceae</taxon>
        <taxon>Hyaloscypha</taxon>
    </lineage>
</organism>
<feature type="region of interest" description="Disordered" evidence="5">
    <location>
        <begin position="649"/>
        <end position="682"/>
    </location>
</feature>
<dbReference type="PANTHER" id="PTHR11785:SF382">
    <property type="entry name" value="LOW-AFFINITY METHIONINE PERMEASE"/>
    <property type="match status" value="1"/>
</dbReference>
<dbReference type="OrthoDB" id="5982228at2759"/>
<dbReference type="AlphaFoldDB" id="A0A2J6QNR3"/>
<feature type="region of interest" description="Disordered" evidence="5">
    <location>
        <begin position="31"/>
        <end position="57"/>
    </location>
</feature>
<gene>
    <name evidence="7" type="ORF">NA56DRAFT_667387</name>
</gene>
<feature type="transmembrane region" description="Helical" evidence="6">
    <location>
        <begin position="556"/>
        <end position="575"/>
    </location>
</feature>
<keyword evidence="4 6" id="KW-0472">Membrane</keyword>